<dbReference type="PANTHER" id="PTHR42840:SF3">
    <property type="entry name" value="BINDING ROSSMANN FOLD OXIDOREDUCTASE, PUTATIVE (AFU_ORTHOLOGUE AFUA_2G10240)-RELATED"/>
    <property type="match status" value="1"/>
</dbReference>
<dbReference type="SUPFAM" id="SSF55347">
    <property type="entry name" value="Glyceraldehyde-3-phosphate dehydrogenase-like, C-terminal domain"/>
    <property type="match status" value="1"/>
</dbReference>
<evidence type="ECO:0000313" key="6">
    <source>
        <dbReference type="EMBL" id="OEU19224.1"/>
    </source>
</evidence>
<evidence type="ECO:0000259" key="5">
    <source>
        <dbReference type="Pfam" id="PF22725"/>
    </source>
</evidence>
<dbReference type="Pfam" id="PF22725">
    <property type="entry name" value="GFO_IDH_MocA_C3"/>
    <property type="match status" value="1"/>
</dbReference>
<feature type="domain" description="Gfo/Idh/MocA-like oxidoreductase N-terminal" evidence="4">
    <location>
        <begin position="2"/>
        <end position="120"/>
    </location>
</feature>
<dbReference type="PANTHER" id="PTHR42840">
    <property type="entry name" value="NAD(P)-BINDING ROSSMANN-FOLD SUPERFAMILY PROTEIN-RELATED"/>
    <property type="match status" value="1"/>
</dbReference>
<comment type="similarity">
    <text evidence="1">Belongs to the Gfo/Idh/MocA family.</text>
</comment>
<proteinExistence type="inferred from homology"/>
<dbReference type="Gene3D" id="3.40.50.720">
    <property type="entry name" value="NAD(P)-binding Rossmann-like Domain"/>
    <property type="match status" value="1"/>
</dbReference>
<evidence type="ECO:0000256" key="1">
    <source>
        <dbReference type="ARBA" id="ARBA00010928"/>
    </source>
</evidence>
<dbReference type="InterPro" id="IPR000683">
    <property type="entry name" value="Gfo/Idh/MocA-like_OxRdtase_N"/>
</dbReference>
<dbReference type="InterPro" id="IPR036291">
    <property type="entry name" value="NAD(P)-bd_dom_sf"/>
</dbReference>
<evidence type="ECO:0000313" key="7">
    <source>
        <dbReference type="Proteomes" id="UP000095751"/>
    </source>
</evidence>
<dbReference type="Pfam" id="PF01408">
    <property type="entry name" value="GFO_IDH_MocA"/>
    <property type="match status" value="1"/>
</dbReference>
<evidence type="ECO:0000259" key="4">
    <source>
        <dbReference type="Pfam" id="PF01408"/>
    </source>
</evidence>
<reference evidence="6 7" key="1">
    <citation type="submission" date="2016-09" db="EMBL/GenBank/DDBJ databases">
        <title>Extensive genetic diversity and differential bi-allelic expression allows diatom success in the polar Southern Ocean.</title>
        <authorList>
            <consortium name="DOE Joint Genome Institute"/>
            <person name="Mock T."/>
            <person name="Otillar R.P."/>
            <person name="Strauss J."/>
            <person name="Dupont C."/>
            <person name="Frickenhaus S."/>
            <person name="Maumus F."/>
            <person name="Mcmullan M."/>
            <person name="Sanges R."/>
            <person name="Schmutz J."/>
            <person name="Toseland A."/>
            <person name="Valas R."/>
            <person name="Veluchamy A."/>
            <person name="Ward B.J."/>
            <person name="Allen A."/>
            <person name="Barry K."/>
            <person name="Falciatore A."/>
            <person name="Ferrante M."/>
            <person name="Fortunato A.E."/>
            <person name="Gloeckner G."/>
            <person name="Gruber A."/>
            <person name="Hipkin R."/>
            <person name="Janech M."/>
            <person name="Kroth P."/>
            <person name="Leese F."/>
            <person name="Lindquist E."/>
            <person name="Lyon B.R."/>
            <person name="Martin J."/>
            <person name="Mayer C."/>
            <person name="Parker M."/>
            <person name="Quesneville H."/>
            <person name="Raymond J."/>
            <person name="Uhlig C."/>
            <person name="Valentin K.U."/>
            <person name="Worden A.Z."/>
            <person name="Armbrust E.V."/>
            <person name="Bowler C."/>
            <person name="Green B."/>
            <person name="Moulton V."/>
            <person name="Van Oosterhout C."/>
            <person name="Grigoriev I."/>
        </authorList>
    </citation>
    <scope>NUCLEOTIDE SEQUENCE [LARGE SCALE GENOMIC DNA]</scope>
    <source>
        <strain evidence="6 7">CCMP1102</strain>
    </source>
</reference>
<dbReference type="InterPro" id="IPR055170">
    <property type="entry name" value="GFO_IDH_MocA-like_dom"/>
</dbReference>
<dbReference type="InterPro" id="IPR030827">
    <property type="entry name" value="Myo_inos_IolG"/>
</dbReference>
<dbReference type="EMBL" id="KV784355">
    <property type="protein sequence ID" value="OEU19224.1"/>
    <property type="molecule type" value="Genomic_DNA"/>
</dbReference>
<evidence type="ECO:0000256" key="3">
    <source>
        <dbReference type="SAM" id="MobiDB-lite"/>
    </source>
</evidence>
<gene>
    <name evidence="6" type="primary">InDH2</name>
    <name evidence="6" type="ORF">FRACYDRAFT_181882</name>
</gene>
<dbReference type="Proteomes" id="UP000095751">
    <property type="component" value="Unassembled WGS sequence"/>
</dbReference>
<dbReference type="Gene3D" id="3.30.360.10">
    <property type="entry name" value="Dihydrodipicolinate Reductase, domain 2"/>
    <property type="match status" value="1"/>
</dbReference>
<dbReference type="InParanoid" id="A0A1E7FM67"/>
<protein>
    <submittedName>
        <fullName evidence="6">Myo-inositol 2-dehydrogenase putative</fullName>
    </submittedName>
</protein>
<dbReference type="SUPFAM" id="SSF51735">
    <property type="entry name" value="NAD(P)-binding Rossmann-fold domains"/>
    <property type="match status" value="1"/>
</dbReference>
<dbReference type="GO" id="GO:0016491">
    <property type="term" value="F:oxidoreductase activity"/>
    <property type="evidence" value="ECO:0007669"/>
    <property type="project" value="UniProtKB-KW"/>
</dbReference>
<feature type="region of interest" description="Disordered" evidence="3">
    <location>
        <begin position="379"/>
        <end position="398"/>
    </location>
</feature>
<dbReference type="GO" id="GO:0006740">
    <property type="term" value="P:NADPH regeneration"/>
    <property type="evidence" value="ECO:0007669"/>
    <property type="project" value="TreeGrafter"/>
</dbReference>
<evidence type="ECO:0000256" key="2">
    <source>
        <dbReference type="ARBA" id="ARBA00023002"/>
    </source>
</evidence>
<dbReference type="GO" id="GO:0005737">
    <property type="term" value="C:cytoplasm"/>
    <property type="evidence" value="ECO:0007669"/>
    <property type="project" value="TreeGrafter"/>
</dbReference>
<name>A0A1E7FM67_9STRA</name>
<keyword evidence="7" id="KW-1185">Reference proteome</keyword>
<dbReference type="KEGG" id="fcy:FRACYDRAFT_181882"/>
<dbReference type="OrthoDB" id="64915at2759"/>
<dbReference type="GO" id="GO:0000166">
    <property type="term" value="F:nucleotide binding"/>
    <property type="evidence" value="ECO:0007669"/>
    <property type="project" value="InterPro"/>
</dbReference>
<accession>A0A1E7FM67</accession>
<feature type="domain" description="GFO/IDH/MocA-like oxidoreductase" evidence="5">
    <location>
        <begin position="131"/>
        <end position="252"/>
    </location>
</feature>
<organism evidence="6 7">
    <name type="scientific">Fragilariopsis cylindrus CCMP1102</name>
    <dbReference type="NCBI Taxonomy" id="635003"/>
    <lineage>
        <taxon>Eukaryota</taxon>
        <taxon>Sar</taxon>
        <taxon>Stramenopiles</taxon>
        <taxon>Ochrophyta</taxon>
        <taxon>Bacillariophyta</taxon>
        <taxon>Bacillariophyceae</taxon>
        <taxon>Bacillariophycidae</taxon>
        <taxon>Bacillariales</taxon>
        <taxon>Bacillariaceae</taxon>
        <taxon>Fragilariopsis</taxon>
    </lineage>
</organism>
<dbReference type="AlphaFoldDB" id="A0A1E7FM67"/>
<dbReference type="NCBIfam" id="TIGR04380">
    <property type="entry name" value="myo_inos_iolG"/>
    <property type="match status" value="1"/>
</dbReference>
<sequence length="398" mass="43632">MVKVGVVGCGRIGMLHLEALTKAPGVLPIICSNPHIDRARNAAEKFLIPAYCADADDVITHPDVQAVWICSPSQFHSDQIIACAKAGKHVFCEKPIATDLQQTILAIDACDAAGVKLMIGLQRRFDKNFGRVKKAMEEKEVGAPFLIKLTSRDPAPPPKEYVEGGGGLFKDMAVHDLDMARYLAGCCPVDVMATGSTHVDPTIRDLPGSERFDTAACIVRFKNGMMATIDVCRQSSYGYDQRAEVLGTEGMIATDNVYPNTANIFKKSYTGHADLPYDFFLKRYNQAYIDETIEFCKSLTNNTTPPVSGKDGLCSLVMALAADKSAEENRWVKFKEIIDEAKNETTEDKLRHIHAAWVDSPAPESIPDRLEGVFASKRRESSIGGSPEDIQAAIEQMK</sequence>
<keyword evidence="2" id="KW-0560">Oxidoreductase</keyword>